<reference evidence="1" key="2">
    <citation type="submission" date="2018-07" db="EMBL/GenBank/DDBJ databases">
        <authorList>
            <consortium name="NCBI Pathogen Detection Project"/>
        </authorList>
    </citation>
    <scope>NUCLEOTIDE SEQUENCE</scope>
    <source>
        <strain evidence="1">Salmonella enterica</strain>
    </source>
</reference>
<protein>
    <submittedName>
        <fullName evidence="1">Uncharacterized protein</fullName>
    </submittedName>
</protein>
<proteinExistence type="predicted"/>
<name>A0A730KQP6_SALET</name>
<organism evidence="1">
    <name type="scientific">Salmonella enterica subsp. enterica serovar Heidelberg</name>
    <dbReference type="NCBI Taxonomy" id="611"/>
    <lineage>
        <taxon>Bacteria</taxon>
        <taxon>Pseudomonadati</taxon>
        <taxon>Pseudomonadota</taxon>
        <taxon>Gammaproteobacteria</taxon>
        <taxon>Enterobacterales</taxon>
        <taxon>Enterobacteriaceae</taxon>
        <taxon>Salmonella</taxon>
    </lineage>
</organism>
<reference evidence="1" key="1">
    <citation type="journal article" date="2018" name="Genome Biol.">
        <title>SKESA: strategic k-mer extension for scrupulous assemblies.</title>
        <authorList>
            <person name="Souvorov A."/>
            <person name="Agarwala R."/>
            <person name="Lipman D.J."/>
        </authorList>
    </citation>
    <scope>NUCLEOTIDE SEQUENCE</scope>
    <source>
        <strain evidence="1">Salmonella enterica</strain>
    </source>
</reference>
<accession>A0A730KQP6</accession>
<dbReference type="AlphaFoldDB" id="A0A730KQP6"/>
<dbReference type="EMBL" id="DAARTQ010000017">
    <property type="protein sequence ID" value="HAE3895028.1"/>
    <property type="molecule type" value="Genomic_DNA"/>
</dbReference>
<comment type="caution">
    <text evidence="1">The sequence shown here is derived from an EMBL/GenBank/DDBJ whole genome shotgun (WGS) entry which is preliminary data.</text>
</comment>
<sequence>MSKEESIPCYLTATERDVAQMLGDAWNAYLSLPVEHQNERTEFCQAIHACQSIVMSRPAVRALKEMRDLGGSGEQTENVTTTP</sequence>
<gene>
    <name evidence="1" type="ORF">G4B05_002959</name>
</gene>
<evidence type="ECO:0000313" key="1">
    <source>
        <dbReference type="EMBL" id="HAE3895028.1"/>
    </source>
</evidence>